<proteinExistence type="predicted"/>
<comment type="caution">
    <text evidence="1">The sequence shown here is derived from an EMBL/GenBank/DDBJ whole genome shotgun (WGS) entry which is preliminary data.</text>
</comment>
<dbReference type="Pfam" id="PF18758">
    <property type="entry name" value="KDZ"/>
    <property type="match status" value="1"/>
</dbReference>
<reference evidence="1" key="1">
    <citation type="submission" date="2020-11" db="EMBL/GenBank/DDBJ databases">
        <authorList>
            <consortium name="DOE Joint Genome Institute"/>
            <person name="Ahrendt S."/>
            <person name="Riley R."/>
            <person name="Andreopoulos W."/>
            <person name="Labutti K."/>
            <person name="Pangilinan J."/>
            <person name="Ruiz-Duenas F.J."/>
            <person name="Barrasa J.M."/>
            <person name="Sanchez-Garcia M."/>
            <person name="Camarero S."/>
            <person name="Miyauchi S."/>
            <person name="Serrano A."/>
            <person name="Linde D."/>
            <person name="Babiker R."/>
            <person name="Drula E."/>
            <person name="Ayuso-Fernandez I."/>
            <person name="Pacheco R."/>
            <person name="Padilla G."/>
            <person name="Ferreira P."/>
            <person name="Barriuso J."/>
            <person name="Kellner H."/>
            <person name="Castanera R."/>
            <person name="Alfaro M."/>
            <person name="Ramirez L."/>
            <person name="Pisabarro A.G."/>
            <person name="Kuo A."/>
            <person name="Tritt A."/>
            <person name="Lipzen A."/>
            <person name="He G."/>
            <person name="Yan M."/>
            <person name="Ng V."/>
            <person name="Cullen D."/>
            <person name="Martin F."/>
            <person name="Rosso M.-N."/>
            <person name="Henrissat B."/>
            <person name="Hibbett D."/>
            <person name="Martinez A.T."/>
            <person name="Grigoriev I.V."/>
        </authorList>
    </citation>
    <scope>NUCLEOTIDE SEQUENCE</scope>
    <source>
        <strain evidence="1">CBS 506.95</strain>
    </source>
</reference>
<accession>A0A9P6JIH3</accession>
<dbReference type="EMBL" id="MU157949">
    <property type="protein sequence ID" value="KAF9522346.1"/>
    <property type="molecule type" value="Genomic_DNA"/>
</dbReference>
<keyword evidence="2" id="KW-1185">Reference proteome</keyword>
<dbReference type="InterPro" id="IPR040521">
    <property type="entry name" value="KDZ"/>
</dbReference>
<organism evidence="1 2">
    <name type="scientific">Crepidotus variabilis</name>
    <dbReference type="NCBI Taxonomy" id="179855"/>
    <lineage>
        <taxon>Eukaryota</taxon>
        <taxon>Fungi</taxon>
        <taxon>Dikarya</taxon>
        <taxon>Basidiomycota</taxon>
        <taxon>Agaricomycotina</taxon>
        <taxon>Agaricomycetes</taxon>
        <taxon>Agaricomycetidae</taxon>
        <taxon>Agaricales</taxon>
        <taxon>Agaricineae</taxon>
        <taxon>Crepidotaceae</taxon>
        <taxon>Crepidotus</taxon>
    </lineage>
</organism>
<evidence type="ECO:0000313" key="2">
    <source>
        <dbReference type="Proteomes" id="UP000807306"/>
    </source>
</evidence>
<dbReference type="OrthoDB" id="3222357at2759"/>
<feature type="non-terminal residue" evidence="1">
    <location>
        <position position="1"/>
    </location>
</feature>
<dbReference type="AlphaFoldDB" id="A0A9P6JIH3"/>
<gene>
    <name evidence="1" type="ORF">CPB83DRAFT_777208</name>
</gene>
<name>A0A9P6JIH3_9AGAR</name>
<dbReference type="Proteomes" id="UP000807306">
    <property type="component" value="Unassembled WGS sequence"/>
</dbReference>
<protein>
    <submittedName>
        <fullName evidence="1">Uncharacterized protein</fullName>
    </submittedName>
</protein>
<sequence length="154" mass="17359">STCHRYRAMEHSSSSRTGLDVTGIGTHACARHGCFAPGSAVDFQKGERQMNMDWSLLEALKSTGMEKLPEVLHVYDINCQYHVHLKKRIEENPHLELDDKVQLIKAIGLFHVHAHQESCLGRTASLAHRTELLDDHMGDSNYKKLVNIGKSSQR</sequence>
<evidence type="ECO:0000313" key="1">
    <source>
        <dbReference type="EMBL" id="KAF9522346.1"/>
    </source>
</evidence>